<dbReference type="Pfam" id="PF14129">
    <property type="entry name" value="DUF4296"/>
    <property type="match status" value="1"/>
</dbReference>
<keyword evidence="4" id="KW-1185">Reference proteome</keyword>
<dbReference type="KEGG" id="ark:D6B99_06195"/>
<evidence type="ECO:0000256" key="1">
    <source>
        <dbReference type="SAM" id="MobiDB-lite"/>
    </source>
</evidence>
<dbReference type="EMBL" id="CP032489">
    <property type="protein sequence ID" value="AYD47236.1"/>
    <property type="molecule type" value="Genomic_DNA"/>
</dbReference>
<dbReference type="PROSITE" id="PS51257">
    <property type="entry name" value="PROKAR_LIPOPROTEIN"/>
    <property type="match status" value="1"/>
</dbReference>
<feature type="compositionally biased region" description="Polar residues" evidence="1">
    <location>
        <begin position="131"/>
        <end position="147"/>
    </location>
</feature>
<evidence type="ECO:0000313" key="4">
    <source>
        <dbReference type="Proteomes" id="UP000266118"/>
    </source>
</evidence>
<dbReference type="InterPro" id="IPR025381">
    <property type="entry name" value="DUF4296"/>
</dbReference>
<dbReference type="AlphaFoldDB" id="A0A386HNR0"/>
<organism evidence="3 4">
    <name type="scientific">Arachidicoccus soli</name>
    <dbReference type="NCBI Taxonomy" id="2341117"/>
    <lineage>
        <taxon>Bacteria</taxon>
        <taxon>Pseudomonadati</taxon>
        <taxon>Bacteroidota</taxon>
        <taxon>Chitinophagia</taxon>
        <taxon>Chitinophagales</taxon>
        <taxon>Chitinophagaceae</taxon>
        <taxon>Arachidicoccus</taxon>
    </lineage>
</organism>
<evidence type="ECO:0000313" key="3">
    <source>
        <dbReference type="EMBL" id="AYD47236.1"/>
    </source>
</evidence>
<feature type="region of interest" description="Disordered" evidence="1">
    <location>
        <begin position="128"/>
        <end position="161"/>
    </location>
</feature>
<proteinExistence type="predicted"/>
<dbReference type="Proteomes" id="UP000266118">
    <property type="component" value="Chromosome"/>
</dbReference>
<name>A0A386HNR0_9BACT</name>
<reference evidence="3 4" key="1">
    <citation type="submission" date="2018-09" db="EMBL/GenBank/DDBJ databases">
        <title>Arachidicoccus sp. nov., a bacterium isolated from soil.</title>
        <authorList>
            <person name="Weon H.-Y."/>
            <person name="Kwon S.-W."/>
            <person name="Lee S.A."/>
        </authorList>
    </citation>
    <scope>NUCLEOTIDE SEQUENCE [LARGE SCALE GENOMIC DNA]</scope>
    <source>
        <strain evidence="3 4">KIS59-12</strain>
    </source>
</reference>
<sequence>MMKPFLLLSILTLLFCSCGNKQPDSIIKPAAMKNIIWDMMVAEQVQKMDTSKDSRQHLKDSTIESFNKVLNNYNISEGRYKKSLKYYETHPDELKNIFDSLSSYGKRISDSLNPELRKNLKKKLITKDSIHNSPKLDSNKLPSNNPGKYSLQPAHKALKSL</sequence>
<feature type="domain" description="DUF4296" evidence="2">
    <location>
        <begin position="23"/>
        <end position="102"/>
    </location>
</feature>
<dbReference type="OrthoDB" id="672534at2"/>
<dbReference type="RefSeq" id="WP_119986138.1">
    <property type="nucleotide sequence ID" value="NZ_CP032489.1"/>
</dbReference>
<protein>
    <submittedName>
        <fullName evidence="3">DUF4296 domain-containing protein</fullName>
    </submittedName>
</protein>
<gene>
    <name evidence="3" type="ORF">D6B99_06195</name>
</gene>
<accession>A0A386HNR0</accession>
<evidence type="ECO:0000259" key="2">
    <source>
        <dbReference type="Pfam" id="PF14129"/>
    </source>
</evidence>